<reference evidence="2" key="1">
    <citation type="submission" date="2015-07" db="EMBL/GenBank/DDBJ databases">
        <title>Transcriptome Assembly of Anthurium amnicola.</title>
        <authorList>
            <person name="Suzuki J."/>
        </authorList>
    </citation>
    <scope>NUCLEOTIDE SEQUENCE</scope>
</reference>
<feature type="region of interest" description="Disordered" evidence="1">
    <location>
        <begin position="1"/>
        <end position="93"/>
    </location>
</feature>
<protein>
    <submittedName>
        <fullName evidence="2">Neuronal acetylcholine receptor subunit alpha-4</fullName>
    </submittedName>
</protein>
<evidence type="ECO:0000313" key="2">
    <source>
        <dbReference type="EMBL" id="JAT52650.1"/>
    </source>
</evidence>
<keyword evidence="2" id="KW-0675">Receptor</keyword>
<dbReference type="EMBL" id="GDJX01015286">
    <property type="protein sequence ID" value="JAT52650.1"/>
    <property type="molecule type" value="Transcribed_RNA"/>
</dbReference>
<evidence type="ECO:0000256" key="1">
    <source>
        <dbReference type="SAM" id="MobiDB-lite"/>
    </source>
</evidence>
<organism evidence="2">
    <name type="scientific">Anthurium amnicola</name>
    <dbReference type="NCBI Taxonomy" id="1678845"/>
    <lineage>
        <taxon>Eukaryota</taxon>
        <taxon>Viridiplantae</taxon>
        <taxon>Streptophyta</taxon>
        <taxon>Embryophyta</taxon>
        <taxon>Tracheophyta</taxon>
        <taxon>Spermatophyta</taxon>
        <taxon>Magnoliopsida</taxon>
        <taxon>Liliopsida</taxon>
        <taxon>Araceae</taxon>
        <taxon>Pothoideae</taxon>
        <taxon>Potheae</taxon>
        <taxon>Anthurium</taxon>
    </lineage>
</organism>
<accession>A0A1D1YDH3</accession>
<sequence length="144" mass="15471">KPTQGHLPTIPPRQSNKHSNGGPHPLRLPGDQAEEGPPALQVPLLRLRPDQGGDHPQVPHATSGAERPPQEAQVDGGPLRGALAGGVPGEAPPGEAFQLRVRLRRRGVGKAANTPWGSMEGEAKQERLEQVYKRRRVVLVPLFS</sequence>
<feature type="non-terminal residue" evidence="2">
    <location>
        <position position="1"/>
    </location>
</feature>
<gene>
    <name evidence="2" type="primary">CHRNA4_1</name>
    <name evidence="2" type="ORF">g.11525</name>
</gene>
<name>A0A1D1YDH3_9ARAE</name>
<dbReference type="AlphaFoldDB" id="A0A1D1YDH3"/>
<proteinExistence type="predicted"/>